<evidence type="ECO:0000313" key="11">
    <source>
        <dbReference type="EMBL" id="KAH7375053.1"/>
    </source>
</evidence>
<comment type="caution">
    <text evidence="11">The sequence shown here is derived from an EMBL/GenBank/DDBJ whole genome shotgun (WGS) entry which is preliminary data.</text>
</comment>
<organism evidence="11 12">
    <name type="scientific">Plectosphaerella cucumerina</name>
    <dbReference type="NCBI Taxonomy" id="40658"/>
    <lineage>
        <taxon>Eukaryota</taxon>
        <taxon>Fungi</taxon>
        <taxon>Dikarya</taxon>
        <taxon>Ascomycota</taxon>
        <taxon>Pezizomycotina</taxon>
        <taxon>Sordariomycetes</taxon>
        <taxon>Hypocreomycetidae</taxon>
        <taxon>Glomerellales</taxon>
        <taxon>Plectosphaerellaceae</taxon>
        <taxon>Plectosphaerella</taxon>
    </lineage>
</organism>
<dbReference type="SUPFAM" id="SSF53474">
    <property type="entry name" value="alpha/beta-Hydrolases"/>
    <property type="match status" value="1"/>
</dbReference>
<evidence type="ECO:0000256" key="2">
    <source>
        <dbReference type="ARBA" id="ARBA00013095"/>
    </source>
</evidence>
<evidence type="ECO:0000256" key="7">
    <source>
        <dbReference type="ARBA" id="ARBA00034045"/>
    </source>
</evidence>
<name>A0A8K0TMN3_9PEZI</name>
<keyword evidence="12" id="KW-1185">Reference proteome</keyword>
<dbReference type="EMBL" id="JAGPXD010000001">
    <property type="protein sequence ID" value="KAH7375053.1"/>
    <property type="molecule type" value="Genomic_DNA"/>
</dbReference>
<dbReference type="AlphaFoldDB" id="A0A8K0TMN3"/>
<dbReference type="InterPro" id="IPR011150">
    <property type="entry name" value="Cutinase_monf"/>
</dbReference>
<gene>
    <name evidence="11" type="ORF">B0T11DRAFT_249184</name>
</gene>
<feature type="disulfide bond" evidence="8">
    <location>
        <begin position="137"/>
        <end position="210"/>
    </location>
</feature>
<evidence type="ECO:0000256" key="6">
    <source>
        <dbReference type="ARBA" id="ARBA00023157"/>
    </source>
</evidence>
<dbReference type="PANTHER" id="PTHR48250:SF1">
    <property type="entry name" value="CUTINASE"/>
    <property type="match status" value="1"/>
</dbReference>
<evidence type="ECO:0000256" key="10">
    <source>
        <dbReference type="SAM" id="SignalP"/>
    </source>
</evidence>
<dbReference type="SMART" id="SM01110">
    <property type="entry name" value="Cutinase"/>
    <property type="match status" value="1"/>
</dbReference>
<feature type="region of interest" description="Disordered" evidence="9">
    <location>
        <begin position="282"/>
        <end position="303"/>
    </location>
</feature>
<dbReference type="InterPro" id="IPR000675">
    <property type="entry name" value="Cutinase/axe"/>
</dbReference>
<dbReference type="Proteomes" id="UP000813385">
    <property type="component" value="Unassembled WGS sequence"/>
</dbReference>
<proteinExistence type="inferred from homology"/>
<evidence type="ECO:0000256" key="3">
    <source>
        <dbReference type="ARBA" id="ARBA00022487"/>
    </source>
</evidence>
<evidence type="ECO:0000256" key="9">
    <source>
        <dbReference type="SAM" id="MobiDB-lite"/>
    </source>
</evidence>
<feature type="disulfide bond" evidence="8">
    <location>
        <begin position="269"/>
        <end position="276"/>
    </location>
</feature>
<keyword evidence="3" id="KW-0719">Serine esterase</keyword>
<keyword evidence="4 10" id="KW-0732">Signal</keyword>
<comment type="catalytic activity">
    <reaction evidence="7">
        <text>cutin + H2O = cutin monomers.</text>
        <dbReference type="EC" id="3.1.1.74"/>
    </reaction>
</comment>
<evidence type="ECO:0000256" key="8">
    <source>
        <dbReference type="PIRSR" id="PIRSR611150-2"/>
    </source>
</evidence>
<keyword evidence="6 8" id="KW-1015">Disulfide bond</keyword>
<sequence>MRYTSIILPLAGTLAAAIAQTEPIDAAPLLEDRSPAPDIGAILDDLPALIGDIVSTSISIVTALKQAVKDDALVRNDLDLILGPAPAPAPTATPPTTSATVPGATPLPTTAPGGADNGNGLVARQAQPPPANGTAACPDVAILFARGTKEPGNVGFLAGPPLFAALETYVNGTSAIAVQGISYKSKGSSSSPDRGPALMVDFAQRTAAACPNTRIAMAGYSIGAVVVRSALEHMGSAGVGSINSVVLFGDPREGQPVPAVDAGRVATFCHEGDLICRRSLERQNNGTATPGAAVPPQDLAGEQDDMTGTDGRKNMLGAHLDYGIDAPAAAMFVMQRSGLGVASADAMNQGMEGTLAGMVQDIARNGVDGIGG</sequence>
<evidence type="ECO:0000313" key="12">
    <source>
        <dbReference type="Proteomes" id="UP000813385"/>
    </source>
</evidence>
<dbReference type="InterPro" id="IPR029058">
    <property type="entry name" value="AB_hydrolase_fold"/>
</dbReference>
<dbReference type="EC" id="3.1.1.74" evidence="2"/>
<dbReference type="GO" id="GO:0016052">
    <property type="term" value="P:carbohydrate catabolic process"/>
    <property type="evidence" value="ECO:0007669"/>
    <property type="project" value="TreeGrafter"/>
</dbReference>
<feature type="chain" id="PRO_5035438162" description="cutinase" evidence="10">
    <location>
        <begin position="20"/>
        <end position="372"/>
    </location>
</feature>
<dbReference type="GO" id="GO:0050525">
    <property type="term" value="F:cutinase activity"/>
    <property type="evidence" value="ECO:0007669"/>
    <property type="project" value="UniProtKB-EC"/>
</dbReference>
<dbReference type="GO" id="GO:0005576">
    <property type="term" value="C:extracellular region"/>
    <property type="evidence" value="ECO:0007669"/>
    <property type="project" value="InterPro"/>
</dbReference>
<feature type="signal peptide" evidence="10">
    <location>
        <begin position="1"/>
        <end position="19"/>
    </location>
</feature>
<evidence type="ECO:0000256" key="4">
    <source>
        <dbReference type="ARBA" id="ARBA00022729"/>
    </source>
</evidence>
<accession>A0A8K0TMN3</accession>
<dbReference type="OrthoDB" id="3225429at2759"/>
<dbReference type="PANTHER" id="PTHR48250">
    <property type="entry name" value="CUTINASE 2-RELATED"/>
    <property type="match status" value="1"/>
</dbReference>
<evidence type="ECO:0000256" key="5">
    <source>
        <dbReference type="ARBA" id="ARBA00022801"/>
    </source>
</evidence>
<keyword evidence="5" id="KW-0378">Hydrolase</keyword>
<comment type="similarity">
    <text evidence="1">Belongs to the cutinase family.</text>
</comment>
<dbReference type="Pfam" id="PF01083">
    <property type="entry name" value="Cutinase"/>
    <property type="match status" value="1"/>
</dbReference>
<reference evidence="11" key="1">
    <citation type="journal article" date="2021" name="Nat. Commun.">
        <title>Genetic determinants of endophytism in the Arabidopsis root mycobiome.</title>
        <authorList>
            <person name="Mesny F."/>
            <person name="Miyauchi S."/>
            <person name="Thiergart T."/>
            <person name="Pickel B."/>
            <person name="Atanasova L."/>
            <person name="Karlsson M."/>
            <person name="Huettel B."/>
            <person name="Barry K.W."/>
            <person name="Haridas S."/>
            <person name="Chen C."/>
            <person name="Bauer D."/>
            <person name="Andreopoulos W."/>
            <person name="Pangilinan J."/>
            <person name="LaButti K."/>
            <person name="Riley R."/>
            <person name="Lipzen A."/>
            <person name="Clum A."/>
            <person name="Drula E."/>
            <person name="Henrissat B."/>
            <person name="Kohler A."/>
            <person name="Grigoriev I.V."/>
            <person name="Martin F.M."/>
            <person name="Hacquard S."/>
        </authorList>
    </citation>
    <scope>NUCLEOTIDE SEQUENCE</scope>
    <source>
        <strain evidence="11">MPI-CAGE-AT-0016</strain>
    </source>
</reference>
<protein>
    <recommendedName>
        <fullName evidence="2">cutinase</fullName>
        <ecNumber evidence="2">3.1.1.74</ecNumber>
    </recommendedName>
</protein>
<dbReference type="Gene3D" id="3.40.50.1820">
    <property type="entry name" value="alpha/beta hydrolase"/>
    <property type="match status" value="1"/>
</dbReference>
<evidence type="ECO:0000256" key="1">
    <source>
        <dbReference type="ARBA" id="ARBA00007534"/>
    </source>
</evidence>